<feature type="transmembrane region" description="Helical" evidence="9">
    <location>
        <begin position="165"/>
        <end position="186"/>
    </location>
</feature>
<keyword evidence="12" id="KW-1185">Reference proteome</keyword>
<keyword evidence="4 9" id="KW-0812">Transmembrane</keyword>
<evidence type="ECO:0000259" key="10">
    <source>
        <dbReference type="Pfam" id="PF01618"/>
    </source>
</evidence>
<dbReference type="Proteomes" id="UP000234329">
    <property type="component" value="Unassembled WGS sequence"/>
</dbReference>
<dbReference type="InterPro" id="IPR050790">
    <property type="entry name" value="ExbB/TolQ_transport"/>
</dbReference>
<dbReference type="PANTHER" id="PTHR30625:SF15">
    <property type="entry name" value="BIOPOLYMER TRANSPORT PROTEIN EXBB"/>
    <property type="match status" value="1"/>
</dbReference>
<comment type="caution">
    <text evidence="11">The sequence shown here is derived from an EMBL/GenBank/DDBJ whole genome shotgun (WGS) entry which is preliminary data.</text>
</comment>
<evidence type="ECO:0000256" key="3">
    <source>
        <dbReference type="ARBA" id="ARBA00022475"/>
    </source>
</evidence>
<dbReference type="RefSeq" id="WP_101537287.1">
    <property type="nucleotide sequence ID" value="NZ_MXAV01000017.1"/>
</dbReference>
<evidence type="ECO:0000256" key="9">
    <source>
        <dbReference type="SAM" id="Phobius"/>
    </source>
</evidence>
<keyword evidence="11" id="KW-0282">Flagellum</keyword>
<keyword evidence="11" id="KW-0966">Cell projection</keyword>
<evidence type="ECO:0000256" key="6">
    <source>
        <dbReference type="ARBA" id="ARBA00022989"/>
    </source>
</evidence>
<evidence type="ECO:0000256" key="4">
    <source>
        <dbReference type="ARBA" id="ARBA00022692"/>
    </source>
</evidence>
<keyword evidence="11" id="KW-0969">Cilium</keyword>
<evidence type="ECO:0000256" key="8">
    <source>
        <dbReference type="RuleBase" id="RU004057"/>
    </source>
</evidence>
<comment type="subcellular location">
    <subcellularLocation>
        <location evidence="1">Cell membrane</location>
        <topology evidence="1">Multi-pass membrane protein</topology>
    </subcellularLocation>
    <subcellularLocation>
        <location evidence="8">Membrane</location>
        <topology evidence="8">Multi-pass membrane protein</topology>
    </subcellularLocation>
</comment>
<dbReference type="PANTHER" id="PTHR30625">
    <property type="entry name" value="PROTEIN TOLQ"/>
    <property type="match status" value="1"/>
</dbReference>
<sequence>MSFQYIIHLANYSDGVLYVLAILFLIELAVIFDRAWFMRSALRKGKSIIHQLSEVGALTSEKLEQLMQEAKGQPEEQIITAAYRHMDLVQHYGSARGEAFDNRLDEAIFLTTPFLDKRLWILDTTVTLAPLLGLFGTILGMFHAFSILAAPGHAPTQVTGGVADALIATASGLFIAMVGLITFNAFNNAIDKTIQQLESIKLLLINRLDGVKAKS</sequence>
<dbReference type="EMBL" id="MXAV01000017">
    <property type="protein sequence ID" value="PKY11359.1"/>
    <property type="molecule type" value="Genomic_DNA"/>
</dbReference>
<evidence type="ECO:0000313" key="11">
    <source>
        <dbReference type="EMBL" id="PKY11359.1"/>
    </source>
</evidence>
<feature type="transmembrane region" description="Helical" evidence="9">
    <location>
        <begin position="119"/>
        <end position="145"/>
    </location>
</feature>
<keyword evidence="3" id="KW-1003">Cell membrane</keyword>
<dbReference type="InParanoid" id="A0A2I1DNC6"/>
<gene>
    <name evidence="11" type="ORF">B1757_05065</name>
</gene>
<evidence type="ECO:0000256" key="1">
    <source>
        <dbReference type="ARBA" id="ARBA00004651"/>
    </source>
</evidence>
<dbReference type="GO" id="GO:0017038">
    <property type="term" value="P:protein import"/>
    <property type="evidence" value="ECO:0007669"/>
    <property type="project" value="TreeGrafter"/>
</dbReference>
<dbReference type="OrthoDB" id="4045at2"/>
<keyword evidence="2 8" id="KW-0813">Transport</keyword>
<protein>
    <submittedName>
        <fullName evidence="11">Flagellar motor protein MotA</fullName>
    </submittedName>
</protein>
<keyword evidence="5 8" id="KW-0653">Protein transport</keyword>
<comment type="similarity">
    <text evidence="8">Belongs to the exbB/tolQ family.</text>
</comment>
<organism evidence="11 12">
    <name type="scientific">Acidithiobacillus marinus</name>
    <dbReference type="NCBI Taxonomy" id="187490"/>
    <lineage>
        <taxon>Bacteria</taxon>
        <taxon>Pseudomonadati</taxon>
        <taxon>Pseudomonadota</taxon>
        <taxon>Acidithiobacillia</taxon>
        <taxon>Acidithiobacillales</taxon>
        <taxon>Acidithiobacillaceae</taxon>
        <taxon>Acidithiobacillus</taxon>
    </lineage>
</organism>
<evidence type="ECO:0000313" key="12">
    <source>
        <dbReference type="Proteomes" id="UP000234329"/>
    </source>
</evidence>
<dbReference type="AlphaFoldDB" id="A0A2I1DNC6"/>
<keyword evidence="7 9" id="KW-0472">Membrane</keyword>
<evidence type="ECO:0000256" key="2">
    <source>
        <dbReference type="ARBA" id="ARBA00022448"/>
    </source>
</evidence>
<feature type="transmembrane region" description="Helical" evidence="9">
    <location>
        <begin position="15"/>
        <end position="37"/>
    </location>
</feature>
<reference evidence="11 12" key="1">
    <citation type="submission" date="2017-03" db="EMBL/GenBank/DDBJ databases">
        <title>Draft genime sequence of the acidophilic sulfur-oxidizing bacterium Acidithiobacillus sp. SH, isolated from seawater.</title>
        <authorList>
            <person name="Sharmin S."/>
            <person name="Tokuhisa M."/>
            <person name="Kanao T."/>
            <person name="Kamimura K."/>
        </authorList>
    </citation>
    <scope>NUCLEOTIDE SEQUENCE [LARGE SCALE GENOMIC DNA]</scope>
    <source>
        <strain evidence="11 12">SH</strain>
    </source>
</reference>
<name>A0A2I1DNC6_9PROT</name>
<feature type="domain" description="MotA/TolQ/ExbB proton channel" evidence="10">
    <location>
        <begin position="73"/>
        <end position="198"/>
    </location>
</feature>
<evidence type="ECO:0000256" key="5">
    <source>
        <dbReference type="ARBA" id="ARBA00022927"/>
    </source>
</evidence>
<dbReference type="InterPro" id="IPR002898">
    <property type="entry name" value="MotA_ExbB_proton_chnl"/>
</dbReference>
<dbReference type="GO" id="GO:0005886">
    <property type="term" value="C:plasma membrane"/>
    <property type="evidence" value="ECO:0007669"/>
    <property type="project" value="UniProtKB-SubCell"/>
</dbReference>
<proteinExistence type="inferred from homology"/>
<keyword evidence="6 9" id="KW-1133">Transmembrane helix</keyword>
<accession>A0A2I1DNC6</accession>
<dbReference type="Pfam" id="PF01618">
    <property type="entry name" value="MotA_ExbB"/>
    <property type="match status" value="1"/>
</dbReference>
<evidence type="ECO:0000256" key="7">
    <source>
        <dbReference type="ARBA" id="ARBA00023136"/>
    </source>
</evidence>